<accession>A0A0G1HSG9</accession>
<evidence type="ECO:0000256" key="6">
    <source>
        <dbReference type="PROSITE-ProRule" id="PRU01373"/>
    </source>
</evidence>
<gene>
    <name evidence="8" type="ORF">UW41_C0001G0036</name>
</gene>
<comment type="pathway">
    <text evidence="1 6">Cell wall biogenesis; peptidoglycan biosynthesis.</text>
</comment>
<dbReference type="GO" id="GO:0016740">
    <property type="term" value="F:transferase activity"/>
    <property type="evidence" value="ECO:0007669"/>
    <property type="project" value="UniProtKB-KW"/>
</dbReference>
<keyword evidence="2" id="KW-0808">Transferase</keyword>
<dbReference type="SUPFAM" id="SSF141523">
    <property type="entry name" value="L,D-transpeptidase catalytic domain-like"/>
    <property type="match status" value="1"/>
</dbReference>
<dbReference type="STRING" id="1618392.UW41_C0001G0036"/>
<dbReference type="UniPathway" id="UPA00219"/>
<evidence type="ECO:0000313" key="8">
    <source>
        <dbReference type="EMBL" id="KKT49890.1"/>
    </source>
</evidence>
<dbReference type="PANTHER" id="PTHR30582:SF2">
    <property type="entry name" value="L,D-TRANSPEPTIDASE YCIB-RELATED"/>
    <property type="match status" value="1"/>
</dbReference>
<evidence type="ECO:0000256" key="2">
    <source>
        <dbReference type="ARBA" id="ARBA00022679"/>
    </source>
</evidence>
<dbReference type="GO" id="GO:0071555">
    <property type="term" value="P:cell wall organization"/>
    <property type="evidence" value="ECO:0007669"/>
    <property type="project" value="UniProtKB-UniRule"/>
</dbReference>
<dbReference type="GO" id="GO:0071972">
    <property type="term" value="F:peptidoglycan L,D-transpeptidase activity"/>
    <property type="evidence" value="ECO:0007669"/>
    <property type="project" value="TreeGrafter"/>
</dbReference>
<feature type="active site" description="Nucleophile" evidence="6">
    <location>
        <position position="172"/>
    </location>
</feature>
<comment type="caution">
    <text evidence="8">The sequence shown here is derived from an EMBL/GenBank/DDBJ whole genome shotgun (WGS) entry which is preliminary data.</text>
</comment>
<keyword evidence="5 6" id="KW-0961">Cell wall biogenesis/degradation</keyword>
<name>A0A0G1HSG9_9BACT</name>
<dbReference type="InterPro" id="IPR038063">
    <property type="entry name" value="Transpep_catalytic_dom"/>
</dbReference>
<evidence type="ECO:0000256" key="3">
    <source>
        <dbReference type="ARBA" id="ARBA00022960"/>
    </source>
</evidence>
<organism evidence="8 9">
    <name type="scientific">Candidatus Collierbacteria bacterium GW2011_GWC2_44_18</name>
    <dbReference type="NCBI Taxonomy" id="1618392"/>
    <lineage>
        <taxon>Bacteria</taxon>
        <taxon>Candidatus Collieribacteriota</taxon>
    </lineage>
</organism>
<dbReference type="GO" id="GO:0008360">
    <property type="term" value="P:regulation of cell shape"/>
    <property type="evidence" value="ECO:0007669"/>
    <property type="project" value="UniProtKB-UniRule"/>
</dbReference>
<dbReference type="CDD" id="cd16913">
    <property type="entry name" value="YkuD_like"/>
    <property type="match status" value="1"/>
</dbReference>
<dbReference type="GO" id="GO:0005576">
    <property type="term" value="C:extracellular region"/>
    <property type="evidence" value="ECO:0007669"/>
    <property type="project" value="TreeGrafter"/>
</dbReference>
<dbReference type="Gene3D" id="2.40.440.10">
    <property type="entry name" value="L,D-transpeptidase catalytic domain-like"/>
    <property type="match status" value="1"/>
</dbReference>
<keyword evidence="3 6" id="KW-0133">Cell shape</keyword>
<dbReference type="AlphaFoldDB" id="A0A0G1HSG9"/>
<dbReference type="GO" id="GO:0018104">
    <property type="term" value="P:peptidoglycan-protein cross-linking"/>
    <property type="evidence" value="ECO:0007669"/>
    <property type="project" value="TreeGrafter"/>
</dbReference>
<evidence type="ECO:0000259" key="7">
    <source>
        <dbReference type="PROSITE" id="PS52029"/>
    </source>
</evidence>
<dbReference type="InterPro" id="IPR050979">
    <property type="entry name" value="LD-transpeptidase"/>
</dbReference>
<dbReference type="PROSITE" id="PS52029">
    <property type="entry name" value="LD_TPASE"/>
    <property type="match status" value="1"/>
</dbReference>
<proteinExistence type="predicted"/>
<evidence type="ECO:0000313" key="9">
    <source>
        <dbReference type="Proteomes" id="UP000034172"/>
    </source>
</evidence>
<evidence type="ECO:0000256" key="1">
    <source>
        <dbReference type="ARBA" id="ARBA00004752"/>
    </source>
</evidence>
<dbReference type="Pfam" id="PF03734">
    <property type="entry name" value="YkuD"/>
    <property type="match status" value="1"/>
</dbReference>
<feature type="domain" description="L,D-TPase catalytic" evidence="7">
    <location>
        <begin position="71"/>
        <end position="212"/>
    </location>
</feature>
<evidence type="ECO:0000256" key="5">
    <source>
        <dbReference type="ARBA" id="ARBA00023316"/>
    </source>
</evidence>
<feature type="active site" description="Proton donor/acceptor" evidence="6">
    <location>
        <position position="156"/>
    </location>
</feature>
<evidence type="ECO:0000256" key="4">
    <source>
        <dbReference type="ARBA" id="ARBA00022984"/>
    </source>
</evidence>
<keyword evidence="4 6" id="KW-0573">Peptidoglycan synthesis</keyword>
<dbReference type="PANTHER" id="PTHR30582">
    <property type="entry name" value="L,D-TRANSPEPTIDASE"/>
    <property type="match status" value="1"/>
</dbReference>
<sequence>MNKSSVIGLTVILLSFFVIRTTDQTNHYEVQSEHDSSLSGAIFDNTPVSPPPYIADIPIPPKVLGDSTAEKIIYVDLTNQRLYAYEGNNLVYNFLVSTGKWGRTPTGTFRIANKFRFIKMSGGSAALHTYYYLPNVPYTMFFENGQIPASKGFSLHGTYWHNNFGHPMSHGCVNMKISEAGILYNWADPKLPEGKNSGVATKDNQGTQVIIYGTTPKS</sequence>
<dbReference type="Proteomes" id="UP000034172">
    <property type="component" value="Unassembled WGS sequence"/>
</dbReference>
<dbReference type="EMBL" id="LCIE01000001">
    <property type="protein sequence ID" value="KKT49890.1"/>
    <property type="molecule type" value="Genomic_DNA"/>
</dbReference>
<reference evidence="8 9" key="1">
    <citation type="journal article" date="2015" name="Nature">
        <title>rRNA introns, odd ribosomes, and small enigmatic genomes across a large radiation of phyla.</title>
        <authorList>
            <person name="Brown C.T."/>
            <person name="Hug L.A."/>
            <person name="Thomas B.C."/>
            <person name="Sharon I."/>
            <person name="Castelle C.J."/>
            <person name="Singh A."/>
            <person name="Wilkins M.J."/>
            <person name="Williams K.H."/>
            <person name="Banfield J.F."/>
        </authorList>
    </citation>
    <scope>NUCLEOTIDE SEQUENCE [LARGE SCALE GENOMIC DNA]</scope>
</reference>
<protein>
    <recommendedName>
        <fullName evidence="7">L,D-TPase catalytic domain-containing protein</fullName>
    </recommendedName>
</protein>
<dbReference type="InterPro" id="IPR005490">
    <property type="entry name" value="LD_TPept_cat_dom"/>
</dbReference>